<reference evidence="3" key="1">
    <citation type="submission" date="2016-06" db="EMBL/GenBank/DDBJ databases">
        <title>Parallel loss of symbiosis genes in relatives of nitrogen-fixing non-legume Parasponia.</title>
        <authorList>
            <person name="Van Velzen R."/>
            <person name="Holmer R."/>
            <person name="Bu F."/>
            <person name="Rutten L."/>
            <person name="Van Zeijl A."/>
            <person name="Liu W."/>
            <person name="Santuari L."/>
            <person name="Cao Q."/>
            <person name="Sharma T."/>
            <person name="Shen D."/>
            <person name="Roswanjaya Y."/>
            <person name="Wardhani T."/>
            <person name="Kalhor M.S."/>
            <person name="Jansen J."/>
            <person name="Van den Hoogen J."/>
            <person name="Gungor B."/>
            <person name="Hartog M."/>
            <person name="Hontelez J."/>
            <person name="Verver J."/>
            <person name="Yang W.-C."/>
            <person name="Schijlen E."/>
            <person name="Repin R."/>
            <person name="Schilthuizen M."/>
            <person name="Schranz E."/>
            <person name="Heidstra R."/>
            <person name="Miyata K."/>
            <person name="Fedorova E."/>
            <person name="Kohlen W."/>
            <person name="Bisseling T."/>
            <person name="Smit S."/>
            <person name="Geurts R."/>
        </authorList>
    </citation>
    <scope>NUCLEOTIDE SEQUENCE [LARGE SCALE GENOMIC DNA]</scope>
    <source>
        <strain evidence="3">cv. RG33-2</strain>
    </source>
</reference>
<gene>
    <name evidence="2" type="ORF">TorRG33x02_130450</name>
</gene>
<organism evidence="2 3">
    <name type="scientific">Trema orientale</name>
    <name type="common">Charcoal tree</name>
    <name type="synonym">Celtis orientalis</name>
    <dbReference type="NCBI Taxonomy" id="63057"/>
    <lineage>
        <taxon>Eukaryota</taxon>
        <taxon>Viridiplantae</taxon>
        <taxon>Streptophyta</taxon>
        <taxon>Embryophyta</taxon>
        <taxon>Tracheophyta</taxon>
        <taxon>Spermatophyta</taxon>
        <taxon>Magnoliopsida</taxon>
        <taxon>eudicotyledons</taxon>
        <taxon>Gunneridae</taxon>
        <taxon>Pentapetalae</taxon>
        <taxon>rosids</taxon>
        <taxon>fabids</taxon>
        <taxon>Rosales</taxon>
        <taxon>Cannabaceae</taxon>
        <taxon>Trema</taxon>
    </lineage>
</organism>
<keyword evidence="3" id="KW-1185">Reference proteome</keyword>
<dbReference type="EMBL" id="JXTC01000076">
    <property type="protein sequence ID" value="PON91229.1"/>
    <property type="molecule type" value="Genomic_DNA"/>
</dbReference>
<dbReference type="AlphaFoldDB" id="A0A2P5F0C6"/>
<evidence type="ECO:0000313" key="2">
    <source>
        <dbReference type="EMBL" id="PON91229.1"/>
    </source>
</evidence>
<feature type="region of interest" description="Disordered" evidence="1">
    <location>
        <begin position="1"/>
        <end position="78"/>
    </location>
</feature>
<proteinExistence type="predicted"/>
<feature type="compositionally biased region" description="Polar residues" evidence="1">
    <location>
        <begin position="35"/>
        <end position="51"/>
    </location>
</feature>
<feature type="compositionally biased region" description="Low complexity" evidence="1">
    <location>
        <begin position="20"/>
        <end position="34"/>
    </location>
</feature>
<dbReference type="OrthoDB" id="6513042at2759"/>
<comment type="caution">
    <text evidence="2">The sequence shown here is derived from an EMBL/GenBank/DDBJ whole genome shotgun (WGS) entry which is preliminary data.</text>
</comment>
<name>A0A2P5F0C6_TREOI</name>
<sequence length="198" mass="21759">MTSQKAKAKNSYAEESSYKPALSLLNPPASPFSSTSFDRTILSPTGLSPSSPKFHPTLQRIQPSAPSDGKKTNNKANCSLSENDSLPIYRIPKSIQILIKKDIAPRVLNRHLSPSSYSDYLAALLYAEEFYLQLLNMMWFTYVPLLSSSTSKTTFISSITQVADMTSTSHSTESALEELTKQSALPYFLHSPSPPSSS</sequence>
<dbReference type="Proteomes" id="UP000237000">
    <property type="component" value="Unassembled WGS sequence"/>
</dbReference>
<evidence type="ECO:0000313" key="3">
    <source>
        <dbReference type="Proteomes" id="UP000237000"/>
    </source>
</evidence>
<dbReference type="InParanoid" id="A0A2P5F0C6"/>
<evidence type="ECO:0000256" key="1">
    <source>
        <dbReference type="SAM" id="MobiDB-lite"/>
    </source>
</evidence>
<protein>
    <submittedName>
        <fullName evidence="2">Uncharacterized protein</fullName>
    </submittedName>
</protein>
<accession>A0A2P5F0C6</accession>